<evidence type="ECO:0000256" key="9">
    <source>
        <dbReference type="ARBA" id="ARBA00023002"/>
    </source>
</evidence>
<comment type="subcellular location">
    <subcellularLocation>
        <location evidence="3">Endoplasmic reticulum membrane</location>
        <topology evidence="3">Peripheral membrane protein</topology>
    </subcellularLocation>
    <subcellularLocation>
        <location evidence="2">Microsome membrane</location>
        <topology evidence="2">Peripheral membrane protein</topology>
    </subcellularLocation>
</comment>
<keyword evidence="6 13" id="KW-0479">Metal-binding</keyword>
<evidence type="ECO:0000313" key="15">
    <source>
        <dbReference type="EMBL" id="OXA44944.1"/>
    </source>
</evidence>
<evidence type="ECO:0000256" key="12">
    <source>
        <dbReference type="ARBA" id="ARBA00023136"/>
    </source>
</evidence>
<dbReference type="PRINTS" id="PR00385">
    <property type="entry name" value="P450"/>
</dbReference>
<dbReference type="Proteomes" id="UP000198287">
    <property type="component" value="Unassembled WGS sequence"/>
</dbReference>
<dbReference type="PROSITE" id="PS00086">
    <property type="entry name" value="CYTOCHROME_P450"/>
    <property type="match status" value="1"/>
</dbReference>
<protein>
    <submittedName>
        <fullName evidence="15">Cytochrome P450 3A11</fullName>
    </submittedName>
</protein>
<keyword evidence="5 13" id="KW-0349">Heme</keyword>
<sequence length="394" mass="44521">MRAIFSSLTRPQPQPHEARLRTATKLTSSIKSYPSPPTAPSSFDIPLLTCMYKYTLGNIATAVFGLYVDTFAENDVFFNTTTEMFQAFIKNRKFQFAMLQMFPRFSKLAQIQGIEQKYSDFYWSLLNAALTARQNGGVKGSDFFQLLVDAQNEDNPENDKVGKGNKKNIKWTNELACAQAFLFMGAGFATVANNLAAAMYILATEGELQDKVYQEVKDVMGENETISYDDSNKLENAEILKGFVYTLQVLRLYPVQSRLERIAVKDYAVMRSNGKTVIIPKGANIAISAEAVQKDEQYFANPLNFDPERFSVENKGKISPYSYLPFGVGPRNCIGMRFALAETKVLLAHVVRNFVLSPTKTTRFPSRFQERRSASKSIWGSRYDSRQEFEADFV</sequence>
<keyword evidence="7" id="KW-0256">Endoplasmic reticulum</keyword>
<organism evidence="15 16">
    <name type="scientific">Folsomia candida</name>
    <name type="common">Springtail</name>
    <dbReference type="NCBI Taxonomy" id="158441"/>
    <lineage>
        <taxon>Eukaryota</taxon>
        <taxon>Metazoa</taxon>
        <taxon>Ecdysozoa</taxon>
        <taxon>Arthropoda</taxon>
        <taxon>Hexapoda</taxon>
        <taxon>Collembola</taxon>
        <taxon>Entomobryomorpha</taxon>
        <taxon>Isotomoidea</taxon>
        <taxon>Isotomidae</taxon>
        <taxon>Proisotominae</taxon>
        <taxon>Folsomia</taxon>
    </lineage>
</organism>
<evidence type="ECO:0000256" key="2">
    <source>
        <dbReference type="ARBA" id="ARBA00004174"/>
    </source>
</evidence>
<keyword evidence="16" id="KW-1185">Reference proteome</keyword>
<evidence type="ECO:0000256" key="5">
    <source>
        <dbReference type="ARBA" id="ARBA00022617"/>
    </source>
</evidence>
<evidence type="ECO:0000256" key="3">
    <source>
        <dbReference type="ARBA" id="ARBA00004406"/>
    </source>
</evidence>
<reference evidence="15 16" key="1">
    <citation type="submission" date="2015-12" db="EMBL/GenBank/DDBJ databases">
        <title>The genome of Folsomia candida.</title>
        <authorList>
            <person name="Faddeeva A."/>
            <person name="Derks M.F."/>
            <person name="Anvar Y."/>
            <person name="Smit S."/>
            <person name="Van Straalen N."/>
            <person name="Roelofs D."/>
        </authorList>
    </citation>
    <scope>NUCLEOTIDE SEQUENCE [LARGE SCALE GENOMIC DNA]</scope>
    <source>
        <strain evidence="15 16">VU population</strain>
        <tissue evidence="15">Whole body</tissue>
    </source>
</reference>
<dbReference type="GO" id="GO:0004497">
    <property type="term" value="F:monooxygenase activity"/>
    <property type="evidence" value="ECO:0007669"/>
    <property type="project" value="UniProtKB-KW"/>
</dbReference>
<keyword evidence="11 14" id="KW-0503">Monooxygenase</keyword>
<comment type="similarity">
    <text evidence="4 14">Belongs to the cytochrome P450 family.</text>
</comment>
<evidence type="ECO:0000256" key="7">
    <source>
        <dbReference type="ARBA" id="ARBA00022824"/>
    </source>
</evidence>
<comment type="caution">
    <text evidence="15">The sequence shown here is derived from an EMBL/GenBank/DDBJ whole genome shotgun (WGS) entry which is preliminary data.</text>
</comment>
<keyword evidence="8" id="KW-0492">Microsome</keyword>
<keyword evidence="10 13" id="KW-0408">Iron</keyword>
<dbReference type="Gene3D" id="1.10.630.10">
    <property type="entry name" value="Cytochrome P450"/>
    <property type="match status" value="1"/>
</dbReference>
<proteinExistence type="inferred from homology"/>
<dbReference type="SUPFAM" id="SSF48264">
    <property type="entry name" value="Cytochrome P450"/>
    <property type="match status" value="1"/>
</dbReference>
<keyword evidence="12" id="KW-0472">Membrane</keyword>
<dbReference type="PANTHER" id="PTHR24292">
    <property type="entry name" value="CYTOCHROME P450"/>
    <property type="match status" value="1"/>
</dbReference>
<evidence type="ECO:0000256" key="1">
    <source>
        <dbReference type="ARBA" id="ARBA00001971"/>
    </source>
</evidence>
<feature type="binding site" description="axial binding residue" evidence="13">
    <location>
        <position position="333"/>
    </location>
    <ligand>
        <name>heme</name>
        <dbReference type="ChEBI" id="CHEBI:30413"/>
    </ligand>
    <ligandPart>
        <name>Fe</name>
        <dbReference type="ChEBI" id="CHEBI:18248"/>
    </ligandPart>
</feature>
<dbReference type="GO" id="GO:0016705">
    <property type="term" value="F:oxidoreductase activity, acting on paired donors, with incorporation or reduction of molecular oxygen"/>
    <property type="evidence" value="ECO:0007669"/>
    <property type="project" value="InterPro"/>
</dbReference>
<dbReference type="InterPro" id="IPR001128">
    <property type="entry name" value="Cyt_P450"/>
</dbReference>
<dbReference type="EMBL" id="LNIX01000018">
    <property type="protein sequence ID" value="OXA44944.1"/>
    <property type="molecule type" value="Genomic_DNA"/>
</dbReference>
<dbReference type="InterPro" id="IPR036396">
    <property type="entry name" value="Cyt_P450_sf"/>
</dbReference>
<dbReference type="OrthoDB" id="2789670at2759"/>
<dbReference type="GO" id="GO:0005789">
    <property type="term" value="C:endoplasmic reticulum membrane"/>
    <property type="evidence" value="ECO:0007669"/>
    <property type="project" value="UniProtKB-SubCell"/>
</dbReference>
<comment type="cofactor">
    <cofactor evidence="1 13">
        <name>heme</name>
        <dbReference type="ChEBI" id="CHEBI:30413"/>
    </cofactor>
</comment>
<evidence type="ECO:0000256" key="4">
    <source>
        <dbReference type="ARBA" id="ARBA00010617"/>
    </source>
</evidence>
<name>A0A226DJC0_FOLCA</name>
<keyword evidence="9 14" id="KW-0560">Oxidoreductase</keyword>
<accession>A0A226DJC0</accession>
<dbReference type="GO" id="GO:0020037">
    <property type="term" value="F:heme binding"/>
    <property type="evidence" value="ECO:0007669"/>
    <property type="project" value="InterPro"/>
</dbReference>
<dbReference type="InterPro" id="IPR050476">
    <property type="entry name" value="Insect_CytP450_Detox"/>
</dbReference>
<dbReference type="PRINTS" id="PR00463">
    <property type="entry name" value="EP450I"/>
</dbReference>
<dbReference type="STRING" id="158441.A0A226DJC0"/>
<dbReference type="InterPro" id="IPR002401">
    <property type="entry name" value="Cyt_P450_E_grp-I"/>
</dbReference>
<evidence type="ECO:0000256" key="13">
    <source>
        <dbReference type="PIRSR" id="PIRSR602401-1"/>
    </source>
</evidence>
<dbReference type="AlphaFoldDB" id="A0A226DJC0"/>
<evidence type="ECO:0000313" key="16">
    <source>
        <dbReference type="Proteomes" id="UP000198287"/>
    </source>
</evidence>
<dbReference type="PANTHER" id="PTHR24292:SF54">
    <property type="entry name" value="CYP9F3-RELATED"/>
    <property type="match status" value="1"/>
</dbReference>
<evidence type="ECO:0000256" key="8">
    <source>
        <dbReference type="ARBA" id="ARBA00022848"/>
    </source>
</evidence>
<evidence type="ECO:0000256" key="14">
    <source>
        <dbReference type="RuleBase" id="RU000461"/>
    </source>
</evidence>
<evidence type="ECO:0000256" key="6">
    <source>
        <dbReference type="ARBA" id="ARBA00022723"/>
    </source>
</evidence>
<dbReference type="InterPro" id="IPR017972">
    <property type="entry name" value="Cyt_P450_CS"/>
</dbReference>
<evidence type="ECO:0000256" key="11">
    <source>
        <dbReference type="ARBA" id="ARBA00023033"/>
    </source>
</evidence>
<gene>
    <name evidence="15" type="ORF">Fcan01_20220</name>
</gene>
<dbReference type="OMA" id="ASKSIWG"/>
<dbReference type="GO" id="GO:0005506">
    <property type="term" value="F:iron ion binding"/>
    <property type="evidence" value="ECO:0007669"/>
    <property type="project" value="InterPro"/>
</dbReference>
<evidence type="ECO:0000256" key="10">
    <source>
        <dbReference type="ARBA" id="ARBA00023004"/>
    </source>
</evidence>
<dbReference type="Pfam" id="PF00067">
    <property type="entry name" value="p450"/>
    <property type="match status" value="1"/>
</dbReference>